<evidence type="ECO:0000313" key="1">
    <source>
        <dbReference type="EMBL" id="GFO13444.1"/>
    </source>
</evidence>
<dbReference type="EMBL" id="BLXT01004491">
    <property type="protein sequence ID" value="GFO13444.1"/>
    <property type="molecule type" value="Genomic_DNA"/>
</dbReference>
<keyword evidence="2" id="KW-1185">Reference proteome</keyword>
<accession>A0AAV4B0B3</accession>
<dbReference type="Proteomes" id="UP000735302">
    <property type="component" value="Unassembled WGS sequence"/>
</dbReference>
<comment type="caution">
    <text evidence="1">The sequence shown here is derived from an EMBL/GenBank/DDBJ whole genome shotgun (WGS) entry which is preliminary data.</text>
</comment>
<sequence length="102" mass="11478">MLKQRKSLKKLESILTIQDQEERDEEIQRIVLSVGDIYENVIHDNGNQASGKAMVTEHPPVSTLTEDPSTSSTFCVLRIKSGPEAFEPSVGMMMTTIQKLWD</sequence>
<gene>
    <name evidence="1" type="ORF">PoB_003994900</name>
</gene>
<protein>
    <submittedName>
        <fullName evidence="1">Uncharacterized protein</fullName>
    </submittedName>
</protein>
<name>A0AAV4B0B3_9GAST</name>
<organism evidence="1 2">
    <name type="scientific">Plakobranchus ocellatus</name>
    <dbReference type="NCBI Taxonomy" id="259542"/>
    <lineage>
        <taxon>Eukaryota</taxon>
        <taxon>Metazoa</taxon>
        <taxon>Spiralia</taxon>
        <taxon>Lophotrochozoa</taxon>
        <taxon>Mollusca</taxon>
        <taxon>Gastropoda</taxon>
        <taxon>Heterobranchia</taxon>
        <taxon>Euthyneura</taxon>
        <taxon>Panpulmonata</taxon>
        <taxon>Sacoglossa</taxon>
        <taxon>Placobranchoidea</taxon>
        <taxon>Plakobranchidae</taxon>
        <taxon>Plakobranchus</taxon>
    </lineage>
</organism>
<dbReference type="AlphaFoldDB" id="A0AAV4B0B3"/>
<reference evidence="1 2" key="1">
    <citation type="journal article" date="2021" name="Elife">
        <title>Chloroplast acquisition without the gene transfer in kleptoplastic sea slugs, Plakobranchus ocellatus.</title>
        <authorList>
            <person name="Maeda T."/>
            <person name="Takahashi S."/>
            <person name="Yoshida T."/>
            <person name="Shimamura S."/>
            <person name="Takaki Y."/>
            <person name="Nagai Y."/>
            <person name="Toyoda A."/>
            <person name="Suzuki Y."/>
            <person name="Arimoto A."/>
            <person name="Ishii H."/>
            <person name="Satoh N."/>
            <person name="Nishiyama T."/>
            <person name="Hasebe M."/>
            <person name="Maruyama T."/>
            <person name="Minagawa J."/>
            <person name="Obokata J."/>
            <person name="Shigenobu S."/>
        </authorList>
    </citation>
    <scope>NUCLEOTIDE SEQUENCE [LARGE SCALE GENOMIC DNA]</scope>
</reference>
<proteinExistence type="predicted"/>
<evidence type="ECO:0000313" key="2">
    <source>
        <dbReference type="Proteomes" id="UP000735302"/>
    </source>
</evidence>